<evidence type="ECO:0000256" key="2">
    <source>
        <dbReference type="SAM" id="MobiDB-lite"/>
    </source>
</evidence>
<evidence type="ECO:0000256" key="1">
    <source>
        <dbReference type="SAM" id="Coils"/>
    </source>
</evidence>
<evidence type="ECO:0000313" key="4">
    <source>
        <dbReference type="EMBL" id="ETO18002.1"/>
    </source>
</evidence>
<proteinExistence type="predicted"/>
<keyword evidence="3" id="KW-0472">Membrane</keyword>
<dbReference type="AlphaFoldDB" id="X6MX06"/>
<keyword evidence="4" id="KW-0540">Nuclease</keyword>
<protein>
    <submittedName>
        <fullName evidence="4">5'-3' exonuclease domain-containing protein</fullName>
    </submittedName>
</protein>
<accession>X6MX06</accession>
<feature type="region of interest" description="Disordered" evidence="2">
    <location>
        <begin position="226"/>
        <end position="254"/>
    </location>
</feature>
<gene>
    <name evidence="4" type="ORF">RFI_19291</name>
</gene>
<feature type="region of interest" description="Disordered" evidence="2">
    <location>
        <begin position="423"/>
        <end position="469"/>
    </location>
</feature>
<reference evidence="4 5" key="1">
    <citation type="journal article" date="2013" name="Curr. Biol.">
        <title>The Genome of the Foraminiferan Reticulomyxa filosa.</title>
        <authorList>
            <person name="Glockner G."/>
            <person name="Hulsmann N."/>
            <person name="Schleicher M."/>
            <person name="Noegel A.A."/>
            <person name="Eichinger L."/>
            <person name="Gallinger C."/>
            <person name="Pawlowski J."/>
            <person name="Sierra R."/>
            <person name="Euteneuer U."/>
            <person name="Pillet L."/>
            <person name="Moustafa A."/>
            <person name="Platzer M."/>
            <person name="Groth M."/>
            <person name="Szafranski K."/>
            <person name="Schliwa M."/>
        </authorList>
    </citation>
    <scope>NUCLEOTIDE SEQUENCE [LARGE SCALE GENOMIC DNA]</scope>
</reference>
<evidence type="ECO:0000256" key="3">
    <source>
        <dbReference type="SAM" id="Phobius"/>
    </source>
</evidence>
<keyword evidence="5" id="KW-1185">Reference proteome</keyword>
<keyword evidence="1" id="KW-0175">Coiled coil</keyword>
<feature type="compositionally biased region" description="Low complexity" evidence="2">
    <location>
        <begin position="184"/>
        <end position="201"/>
    </location>
</feature>
<sequence length="503" mass="58037">MTTPSVFFPFSLLKKKLNFMDTQTVGMSEFSCESHHSSKTRCLSQKSGLYGTTSEAACASKASAKFEKEKENEIEIKMEVRKKKDQITKEKQKKKKTIETKNSQQYQMEKQNNKSILKRSIASLSLPLLDARHASATVSNESPLDMHPSKKRKLNNVKTEPGIELSFEPQVTKTNVKKGTFPEQQRQQQKNNNNDNNNNNNIEKNTLKELQRVELFLEDSNIEQFQESSQNKNHKKIEKNNTAPIQSAKKKKNQSIKTIHSANLKPWVRFLLCFECLNDPNNLHIQFIHIHYILIFFFAAIFIGFIWKNYKQHYCKQNTELKKQVKKMKSNELALGKEIECLQKRVDALTNELDQSKAREQELENLNKTKSTTSCSQQPTSIYSDRDQRSQSTASYPVDNFCRHYNNDESYDPWKPSTQIAEELEETETETQSSKIQSPLDNTKASFSEQERTVDNSEESSPSQSQDTKPHITVATLCPELVFFMVSLHQNNFMTPYVCLAVK</sequence>
<dbReference type="GO" id="GO:0004527">
    <property type="term" value="F:exonuclease activity"/>
    <property type="evidence" value="ECO:0007669"/>
    <property type="project" value="UniProtKB-KW"/>
</dbReference>
<dbReference type="EMBL" id="ASPP01015654">
    <property type="protein sequence ID" value="ETO18002.1"/>
    <property type="molecule type" value="Genomic_DNA"/>
</dbReference>
<keyword evidence="3" id="KW-0812">Transmembrane</keyword>
<keyword evidence="4" id="KW-0269">Exonuclease</keyword>
<feature type="coiled-coil region" evidence="1">
    <location>
        <begin position="77"/>
        <end position="104"/>
    </location>
</feature>
<name>X6MX06_RETFI</name>
<evidence type="ECO:0000313" key="5">
    <source>
        <dbReference type="Proteomes" id="UP000023152"/>
    </source>
</evidence>
<comment type="caution">
    <text evidence="4">The sequence shown here is derived from an EMBL/GenBank/DDBJ whole genome shotgun (WGS) entry which is preliminary data.</text>
</comment>
<feature type="compositionally biased region" description="Polar residues" evidence="2">
    <location>
        <begin position="368"/>
        <end position="383"/>
    </location>
</feature>
<feature type="transmembrane region" description="Helical" evidence="3">
    <location>
        <begin position="287"/>
        <end position="307"/>
    </location>
</feature>
<keyword evidence="4" id="KW-0378">Hydrolase</keyword>
<feature type="compositionally biased region" description="Polar residues" evidence="2">
    <location>
        <begin position="432"/>
        <end position="448"/>
    </location>
</feature>
<keyword evidence="3" id="KW-1133">Transmembrane helix</keyword>
<dbReference type="Proteomes" id="UP000023152">
    <property type="component" value="Unassembled WGS sequence"/>
</dbReference>
<organism evidence="4 5">
    <name type="scientific">Reticulomyxa filosa</name>
    <dbReference type="NCBI Taxonomy" id="46433"/>
    <lineage>
        <taxon>Eukaryota</taxon>
        <taxon>Sar</taxon>
        <taxon>Rhizaria</taxon>
        <taxon>Retaria</taxon>
        <taxon>Foraminifera</taxon>
        <taxon>Monothalamids</taxon>
        <taxon>Reticulomyxidae</taxon>
        <taxon>Reticulomyxa</taxon>
    </lineage>
</organism>
<feature type="region of interest" description="Disordered" evidence="2">
    <location>
        <begin position="138"/>
        <end position="202"/>
    </location>
</feature>
<feature type="region of interest" description="Disordered" evidence="2">
    <location>
        <begin position="364"/>
        <end position="392"/>
    </location>
</feature>